<evidence type="ECO:0000256" key="6">
    <source>
        <dbReference type="ARBA" id="ARBA00022842"/>
    </source>
</evidence>
<dbReference type="EC" id="3.1.-.-" evidence="8"/>
<dbReference type="GO" id="GO:0046872">
    <property type="term" value="F:metal ion binding"/>
    <property type="evidence" value="ECO:0007669"/>
    <property type="project" value="UniProtKB-UniRule"/>
</dbReference>
<evidence type="ECO:0000256" key="4">
    <source>
        <dbReference type="ARBA" id="ARBA00022759"/>
    </source>
</evidence>
<dbReference type="Pfam" id="PF09827">
    <property type="entry name" value="CRISPR_Cas2"/>
    <property type="match status" value="1"/>
</dbReference>
<evidence type="ECO:0000256" key="7">
    <source>
        <dbReference type="ARBA" id="ARBA00023118"/>
    </source>
</evidence>
<dbReference type="PANTHER" id="PTHR34405">
    <property type="entry name" value="CRISPR-ASSOCIATED ENDORIBONUCLEASE CAS2"/>
    <property type="match status" value="1"/>
</dbReference>
<dbReference type="CDD" id="cd09725">
    <property type="entry name" value="Cas2_I_II_III"/>
    <property type="match status" value="1"/>
</dbReference>
<comment type="function">
    <text evidence="8">CRISPR (clustered regularly interspaced short palindromic repeat), is an adaptive immune system that provides protection against mobile genetic elements (viruses, transposable elements and conjugative plasmids). CRISPR clusters contain sequences complementary to antecedent mobile elements and target invading nucleic acids. CRISPR clusters are transcribed and processed into CRISPR RNA (crRNA). Functions as a ssRNA-specific endoribonuclease. Involved in the integration of spacer DNA into the CRISPR cassette.</text>
</comment>
<evidence type="ECO:0000256" key="8">
    <source>
        <dbReference type="HAMAP-Rule" id="MF_01471"/>
    </source>
</evidence>
<evidence type="ECO:0000256" key="5">
    <source>
        <dbReference type="ARBA" id="ARBA00022801"/>
    </source>
</evidence>
<evidence type="ECO:0000256" key="3">
    <source>
        <dbReference type="ARBA" id="ARBA00022723"/>
    </source>
</evidence>
<keyword evidence="10" id="KW-1185">Reference proteome</keyword>
<dbReference type="GO" id="GO:0004521">
    <property type="term" value="F:RNA endonuclease activity"/>
    <property type="evidence" value="ECO:0007669"/>
    <property type="project" value="InterPro"/>
</dbReference>
<name>A0AAE4NX54_9EURY</name>
<evidence type="ECO:0000256" key="1">
    <source>
        <dbReference type="ARBA" id="ARBA00001946"/>
    </source>
</evidence>
<dbReference type="RefSeq" id="WP_315343574.1">
    <property type="nucleotide sequence ID" value="NZ_JAVDZE010000008.1"/>
</dbReference>
<keyword evidence="5 8" id="KW-0378">Hydrolase</keyword>
<evidence type="ECO:0000256" key="2">
    <source>
        <dbReference type="ARBA" id="ARBA00022722"/>
    </source>
</evidence>
<dbReference type="EMBL" id="JAVDZE010000008">
    <property type="protein sequence ID" value="MDV3104839.1"/>
    <property type="molecule type" value="Genomic_DNA"/>
</dbReference>
<sequence>MARYYIVVYDVNEERVARVHRILRAYLQWRQRSVFEGYLEGNEVKELKRKLNSVINEEEDSVLFYSLPSDRVVRSFHLGRPPDEFDNVI</sequence>
<keyword evidence="3 8" id="KW-0479">Metal-binding</keyword>
<dbReference type="Proteomes" id="UP001245683">
    <property type="component" value="Unassembled WGS sequence"/>
</dbReference>
<dbReference type="GO" id="GO:0016787">
    <property type="term" value="F:hydrolase activity"/>
    <property type="evidence" value="ECO:0007669"/>
    <property type="project" value="UniProtKB-KW"/>
</dbReference>
<keyword evidence="2 8" id="KW-0540">Nuclease</keyword>
<evidence type="ECO:0000313" key="9">
    <source>
        <dbReference type="EMBL" id="MDV3104839.1"/>
    </source>
</evidence>
<evidence type="ECO:0000313" key="10">
    <source>
        <dbReference type="Proteomes" id="UP001245683"/>
    </source>
</evidence>
<dbReference type="SUPFAM" id="SSF143430">
    <property type="entry name" value="TTP0101/SSO1404-like"/>
    <property type="match status" value="1"/>
</dbReference>
<feature type="binding site" evidence="8">
    <location>
        <position position="10"/>
    </location>
    <ligand>
        <name>Mg(2+)</name>
        <dbReference type="ChEBI" id="CHEBI:18420"/>
        <note>catalytic</note>
    </ligand>
</feature>
<keyword evidence="7 8" id="KW-0051">Antiviral defense</keyword>
<accession>A0AAE4NX54</accession>
<comment type="subunit">
    <text evidence="8">Homodimer, forms a heterotetramer with a Cas1 homodimer.</text>
</comment>
<keyword evidence="6 8" id="KW-0460">Magnesium</keyword>
<dbReference type="GO" id="GO:0043571">
    <property type="term" value="P:maintenance of CRISPR repeat elements"/>
    <property type="evidence" value="ECO:0007669"/>
    <property type="project" value="UniProtKB-UniRule"/>
</dbReference>
<dbReference type="Gene3D" id="3.30.70.240">
    <property type="match status" value="1"/>
</dbReference>
<dbReference type="PANTHER" id="PTHR34405:SF3">
    <property type="entry name" value="CRISPR-ASSOCIATED ENDORIBONUCLEASE CAS2 3"/>
    <property type="match status" value="1"/>
</dbReference>
<dbReference type="GO" id="GO:0051607">
    <property type="term" value="P:defense response to virus"/>
    <property type="evidence" value="ECO:0007669"/>
    <property type="project" value="UniProtKB-UniRule"/>
</dbReference>
<dbReference type="NCBIfam" id="TIGR01573">
    <property type="entry name" value="cas2"/>
    <property type="match status" value="1"/>
</dbReference>
<keyword evidence="4 8" id="KW-0255">Endonuclease</keyword>
<protein>
    <recommendedName>
        <fullName evidence="8">CRISPR-associated endoribonuclease Cas2</fullName>
        <ecNumber evidence="8">3.1.-.-</ecNumber>
    </recommendedName>
</protein>
<dbReference type="InterPro" id="IPR021127">
    <property type="entry name" value="CRISPR_associated_Cas2"/>
</dbReference>
<comment type="similarity">
    <text evidence="8">Belongs to the CRISPR-associated endoribonuclease Cas2 protein family.</text>
</comment>
<comment type="caution">
    <text evidence="9">The sequence shown here is derived from an EMBL/GenBank/DDBJ whole genome shotgun (WGS) entry which is preliminary data.</text>
</comment>
<dbReference type="InterPro" id="IPR019199">
    <property type="entry name" value="Virulence_VapD/CRISPR_Cas2"/>
</dbReference>
<reference evidence="9 10" key="1">
    <citation type="submission" date="2023-08" db="EMBL/GenBank/DDBJ databases">
        <title>Draft genome sequence of Thermococcus waiotapuensis WT1T, a thermophilic sulphur-dependent archaeon from order Thermococcales.</title>
        <authorList>
            <person name="Manners S.H."/>
            <person name="Carere C.R."/>
            <person name="Dhami M.K."/>
            <person name="Dobson R.C.J."/>
            <person name="Stott M.B."/>
        </authorList>
    </citation>
    <scope>NUCLEOTIDE SEQUENCE [LARGE SCALE GENOMIC DNA]</scope>
    <source>
        <strain evidence="9 10">WT1</strain>
    </source>
</reference>
<organism evidence="9 10">
    <name type="scientific">Thermococcus waiotapuensis</name>
    <dbReference type="NCBI Taxonomy" id="90909"/>
    <lineage>
        <taxon>Archaea</taxon>
        <taxon>Methanobacteriati</taxon>
        <taxon>Methanobacteriota</taxon>
        <taxon>Thermococci</taxon>
        <taxon>Thermococcales</taxon>
        <taxon>Thermococcaceae</taxon>
        <taxon>Thermococcus</taxon>
    </lineage>
</organism>
<proteinExistence type="inferred from homology"/>
<gene>
    <name evidence="8 9" type="primary">cas2</name>
    <name evidence="9" type="ORF">RBI02_09885</name>
</gene>
<dbReference type="HAMAP" id="MF_01471">
    <property type="entry name" value="Cas2"/>
    <property type="match status" value="1"/>
</dbReference>
<comment type="cofactor">
    <cofactor evidence="1 8">
        <name>Mg(2+)</name>
        <dbReference type="ChEBI" id="CHEBI:18420"/>
    </cofactor>
</comment>
<dbReference type="AlphaFoldDB" id="A0AAE4NX54"/>